<name>A0A5R9JB74_9PROT</name>
<proteinExistence type="predicted"/>
<organism evidence="1 2">
    <name type="scientific">Lichenicoccus roseus</name>
    <dbReference type="NCBI Taxonomy" id="2683649"/>
    <lineage>
        <taxon>Bacteria</taxon>
        <taxon>Pseudomonadati</taxon>
        <taxon>Pseudomonadota</taxon>
        <taxon>Alphaproteobacteria</taxon>
        <taxon>Acetobacterales</taxon>
        <taxon>Acetobacteraceae</taxon>
        <taxon>Lichenicoccus</taxon>
    </lineage>
</organism>
<dbReference type="Pfam" id="PF13578">
    <property type="entry name" value="Methyltransf_24"/>
    <property type="match status" value="1"/>
</dbReference>
<keyword evidence="1" id="KW-0489">Methyltransferase</keyword>
<reference evidence="1 2" key="1">
    <citation type="submission" date="2019-05" db="EMBL/GenBank/DDBJ databases">
        <authorList>
            <person name="Pankratov T."/>
            <person name="Grouzdev D."/>
        </authorList>
    </citation>
    <scope>NUCLEOTIDE SEQUENCE [LARGE SCALE GENOMIC DNA]</scope>
    <source>
        <strain evidence="1 2">KEBCLARHB70R</strain>
    </source>
</reference>
<gene>
    <name evidence="1" type="ORF">FE263_03360</name>
</gene>
<dbReference type="GO" id="GO:0008168">
    <property type="term" value="F:methyltransferase activity"/>
    <property type="evidence" value="ECO:0007669"/>
    <property type="project" value="UniProtKB-KW"/>
</dbReference>
<dbReference type="OrthoDB" id="799111at2"/>
<accession>A0A5R9JB74</accession>
<evidence type="ECO:0000313" key="1">
    <source>
        <dbReference type="EMBL" id="TLU74249.1"/>
    </source>
</evidence>
<dbReference type="SUPFAM" id="SSF53335">
    <property type="entry name" value="S-adenosyl-L-methionine-dependent methyltransferases"/>
    <property type="match status" value="1"/>
</dbReference>
<comment type="caution">
    <text evidence="1">The sequence shown here is derived from an EMBL/GenBank/DDBJ whole genome shotgun (WGS) entry which is preliminary data.</text>
</comment>
<keyword evidence="1" id="KW-0808">Transferase</keyword>
<dbReference type="EMBL" id="VCDI01000001">
    <property type="protein sequence ID" value="TLU74249.1"/>
    <property type="molecule type" value="Genomic_DNA"/>
</dbReference>
<dbReference type="RefSeq" id="WP_138324501.1">
    <property type="nucleotide sequence ID" value="NZ_VCDI01000001.1"/>
</dbReference>
<dbReference type="InterPro" id="IPR029063">
    <property type="entry name" value="SAM-dependent_MTases_sf"/>
</dbReference>
<dbReference type="Gene3D" id="3.40.50.150">
    <property type="entry name" value="Vaccinia Virus protein VP39"/>
    <property type="match status" value="1"/>
</dbReference>
<keyword evidence="2" id="KW-1185">Reference proteome</keyword>
<dbReference type="GO" id="GO:0032259">
    <property type="term" value="P:methylation"/>
    <property type="evidence" value="ECO:0007669"/>
    <property type="project" value="UniProtKB-KW"/>
</dbReference>
<evidence type="ECO:0000313" key="2">
    <source>
        <dbReference type="Proteomes" id="UP000305654"/>
    </source>
</evidence>
<dbReference type="AlphaFoldDB" id="A0A5R9JB74"/>
<protein>
    <submittedName>
        <fullName evidence="1">Class I SAM-dependent methyltransferase</fullName>
    </submittedName>
</protein>
<dbReference type="Proteomes" id="UP000305654">
    <property type="component" value="Unassembled WGS sequence"/>
</dbReference>
<sequence length="250" mass="28270">MAARPDVITAFLNLFPEPSYLEIGVNQGQTFNSVRAERKVAVDPKFLFDVNAFAIEHKVTFYEMTSDRFFTEVAKRQETYDVIYLDGLHTCEQTLRDLFNAIAFLKPQGVIVIDDVLPDSYDASLPDLDQVTRLRSSAANAGAHWQSSSSWMGDVFKLPFFIASFLPLFSYATVLENHGQAVLWQEARSSSALFQRSLEFIAGLDYRDTILRREEFNIQPLVDILSHVGKTLLHPDSNRVAREGVPSDAR</sequence>